<dbReference type="ZFIN" id="ZDB-GENE-060526-163">
    <property type="gene designation" value="si:ch211-284e13.6"/>
</dbReference>
<organism evidence="5 6">
    <name type="scientific">Danio rerio</name>
    <name type="common">Zebrafish</name>
    <name type="synonym">Brachydanio rerio</name>
    <dbReference type="NCBI Taxonomy" id="7955"/>
    <lineage>
        <taxon>Eukaryota</taxon>
        <taxon>Metazoa</taxon>
        <taxon>Chordata</taxon>
        <taxon>Craniata</taxon>
        <taxon>Vertebrata</taxon>
        <taxon>Euteleostomi</taxon>
        <taxon>Actinopterygii</taxon>
        <taxon>Neopterygii</taxon>
        <taxon>Teleostei</taxon>
        <taxon>Ostariophysi</taxon>
        <taxon>Cypriniformes</taxon>
        <taxon>Danionidae</taxon>
        <taxon>Danioninae</taxon>
        <taxon>Danio</taxon>
    </lineage>
</organism>
<feature type="region of interest" description="Disordered" evidence="2">
    <location>
        <begin position="195"/>
        <end position="276"/>
    </location>
</feature>
<dbReference type="PROSITE" id="PS00028">
    <property type="entry name" value="ZINC_FINGER_C2H2_1"/>
    <property type="match status" value="1"/>
</dbReference>
<dbReference type="OMA" id="PEELWTH"/>
<dbReference type="Bgee" id="ENSDARG00000092354">
    <property type="expression patterns" value="Expressed in mature ovarian follicle and 22 other cell types or tissues"/>
</dbReference>
<dbReference type="KEGG" id="dre:100534782"/>
<keyword evidence="1" id="KW-0862">Zinc</keyword>
<feature type="compositionally biased region" description="Basic and acidic residues" evidence="2">
    <location>
        <begin position="81"/>
        <end position="91"/>
    </location>
</feature>
<evidence type="ECO:0000256" key="2">
    <source>
        <dbReference type="SAM" id="MobiDB-lite"/>
    </source>
</evidence>
<reference evidence="6 7" key="3">
    <citation type="submission" date="2025-04" db="UniProtKB">
        <authorList>
            <consortium name="RefSeq"/>
        </authorList>
    </citation>
    <scope>IDENTIFICATION</scope>
    <source>
        <strain evidence="6 7">Tuebingen</strain>
    </source>
</reference>
<proteinExistence type="predicted"/>
<gene>
    <name evidence="4 6 7 8" type="primary">si:ch211-284e13.6</name>
</gene>
<keyword evidence="1" id="KW-0479">Metal-binding</keyword>
<dbReference type="GeneTree" id="ENSGT00940000178676"/>
<reference evidence="4" key="2">
    <citation type="submission" date="2015-11" db="UniProtKB">
        <authorList>
            <consortium name="Ensembl"/>
        </authorList>
    </citation>
    <scope>IDENTIFICATION</scope>
    <source>
        <strain evidence="4">Tuebingen</strain>
    </source>
</reference>
<evidence type="ECO:0000256" key="1">
    <source>
        <dbReference type="PROSITE-ProRule" id="PRU00042"/>
    </source>
</evidence>
<evidence type="ECO:0000313" key="7">
    <source>
        <dbReference type="RefSeq" id="XP_021332233.1"/>
    </source>
</evidence>
<evidence type="ECO:0000313" key="4">
    <source>
        <dbReference type="Ensembl" id="ENSDARP00000139980"/>
    </source>
</evidence>
<dbReference type="AlphaFoldDB" id="A0A8M1RF00"/>
<dbReference type="EMBL" id="BX294181">
    <property type="status" value="NOT_ANNOTATED_CDS"/>
    <property type="molecule type" value="Genomic_DNA"/>
</dbReference>
<feature type="region of interest" description="Disordered" evidence="2">
    <location>
        <begin position="59"/>
        <end position="102"/>
    </location>
</feature>
<dbReference type="PROSITE" id="PS50157">
    <property type="entry name" value="ZINC_FINGER_C2H2_2"/>
    <property type="match status" value="1"/>
</dbReference>
<dbReference type="RefSeq" id="XP_021332233.1">
    <property type="nucleotide sequence ID" value="XM_021476558.2"/>
</dbReference>
<accession>A0A8M1RF00</accession>
<dbReference type="AGR" id="ZFIN:ZDB-GENE-060526-163"/>
<protein>
    <submittedName>
        <fullName evidence="4 6 7">Si:ch211-284e13.6</fullName>
    </submittedName>
</protein>
<name>A0A8M1RF00_DANRE</name>
<dbReference type="Proteomes" id="UP000000437">
    <property type="component" value="Chromosome 5"/>
</dbReference>
<sequence length="354" mass="40228">MVYSQLCAADKALSSLKRRTQFRLNRRRTHLTCTSRTSTDYYCNTRKQKYHCALTGMEDRRHLPPDGGGNLKRSSPAECGTEERAVSKEQGDPETSTPMRVRKDDLCDVPRKVPRFQYVDFPSLHQCIQQLSVPPLNGWLGSCSLAKAPNYRPASPKEKVPKFKYVDYPSLHHCIQQLSVPPLESWSAGLVRFNAEGGQQRPSQVGTVKKSQRNDGGDQNTQDRSRGTAFTFERDTHSSVSGREEAQQRMEKSKPEAGLRSEYSCRFESGSGSQSNTAVMRNVRPSVISMVHTDKQKHWTKSDHLEEQLNSPDSVGRVPWSTLPESVCPFCQQMFTNPEQFRAHQRSHRDKRPN</sequence>
<dbReference type="InterPro" id="IPR013087">
    <property type="entry name" value="Znf_C2H2_type"/>
</dbReference>
<evidence type="ECO:0000313" key="5">
    <source>
        <dbReference type="Proteomes" id="UP000000437"/>
    </source>
</evidence>
<dbReference type="GO" id="GO:0008270">
    <property type="term" value="F:zinc ion binding"/>
    <property type="evidence" value="ECO:0007669"/>
    <property type="project" value="UniProtKB-KW"/>
</dbReference>
<dbReference type="RefSeq" id="XP_003198692.2">
    <property type="nucleotide sequence ID" value="XM_003198644.5"/>
</dbReference>
<dbReference type="GeneID" id="100534782"/>
<dbReference type="OrthoDB" id="8643926at2759"/>
<evidence type="ECO:0000259" key="3">
    <source>
        <dbReference type="PROSITE" id="PS50157"/>
    </source>
</evidence>
<dbReference type="Ensembl" id="ENSDART00000170528.2">
    <property type="protein sequence ID" value="ENSDARP00000139980.1"/>
    <property type="gene ID" value="ENSDARG00000092354.3"/>
</dbReference>
<feature type="domain" description="C2H2-type" evidence="3">
    <location>
        <begin position="326"/>
        <end position="353"/>
    </location>
</feature>
<evidence type="ECO:0000313" key="8">
    <source>
        <dbReference type="ZFIN" id="ZDB-GENE-060526-163"/>
    </source>
</evidence>
<reference evidence="4 5" key="1">
    <citation type="journal article" date="2013" name="Nature">
        <title>The zebrafish reference genome sequence and its relationship to the human genome.</title>
        <authorList>
            <consortium name="Genome Reference Consortium Zebrafish"/>
            <person name="Howe K."/>
            <person name="Clark M.D."/>
            <person name="Torroja C.F."/>
            <person name="Torrance J."/>
            <person name="Berthelot C."/>
            <person name="Muffato M."/>
            <person name="Collins J.E."/>
            <person name="Humphray S."/>
            <person name="McLaren K."/>
            <person name="Matthews L."/>
            <person name="McLaren S."/>
            <person name="Sealy I."/>
            <person name="Caccamo M."/>
            <person name="Churcher C."/>
            <person name="Scott C."/>
            <person name="Barrett J.C."/>
            <person name="Koch R."/>
            <person name="Rauch G.J."/>
            <person name="White S."/>
            <person name="Chow W."/>
            <person name="Kilian B."/>
            <person name="Quintais L.T."/>
            <person name="Guerra-Assuncao J.A."/>
            <person name="Zhou Y."/>
            <person name="Gu Y."/>
            <person name="Yen J."/>
            <person name="Vogel J.H."/>
            <person name="Eyre T."/>
            <person name="Redmond S."/>
            <person name="Banerjee R."/>
            <person name="Chi J."/>
            <person name="Fu B."/>
            <person name="Langley E."/>
            <person name="Maguire S.F."/>
            <person name="Laird G.K."/>
            <person name="Lloyd D."/>
            <person name="Kenyon E."/>
            <person name="Donaldson S."/>
            <person name="Sehra H."/>
            <person name="Almeida-King J."/>
            <person name="Loveland J."/>
            <person name="Trevanion S."/>
            <person name="Jones M."/>
            <person name="Quail M."/>
            <person name="Willey D."/>
            <person name="Hunt A."/>
            <person name="Burton J."/>
            <person name="Sims S."/>
            <person name="McLay K."/>
            <person name="Plumb B."/>
            <person name="Davis J."/>
            <person name="Clee C."/>
            <person name="Oliver K."/>
            <person name="Clark R."/>
            <person name="Riddle C."/>
            <person name="Elliot D."/>
            <person name="Eliott D."/>
            <person name="Threadgold G."/>
            <person name="Harden G."/>
            <person name="Ware D."/>
            <person name="Begum S."/>
            <person name="Mortimore B."/>
            <person name="Mortimer B."/>
            <person name="Kerry G."/>
            <person name="Heath P."/>
            <person name="Phillimore B."/>
            <person name="Tracey A."/>
            <person name="Corby N."/>
            <person name="Dunn M."/>
            <person name="Johnson C."/>
            <person name="Wood J."/>
            <person name="Clark S."/>
            <person name="Pelan S."/>
            <person name="Griffiths G."/>
            <person name="Smith M."/>
            <person name="Glithero R."/>
            <person name="Howden P."/>
            <person name="Barker N."/>
            <person name="Lloyd C."/>
            <person name="Stevens C."/>
            <person name="Harley J."/>
            <person name="Holt K."/>
            <person name="Panagiotidis G."/>
            <person name="Lovell J."/>
            <person name="Beasley H."/>
            <person name="Henderson C."/>
            <person name="Gordon D."/>
            <person name="Auger K."/>
            <person name="Wright D."/>
            <person name="Collins J."/>
            <person name="Raisen C."/>
            <person name="Dyer L."/>
            <person name="Leung K."/>
            <person name="Robertson L."/>
            <person name="Ambridge K."/>
            <person name="Leongamornlert D."/>
            <person name="McGuire S."/>
            <person name="Gilderthorp R."/>
            <person name="Griffiths C."/>
            <person name="Manthravadi D."/>
            <person name="Nichol S."/>
            <person name="Barker G."/>
            <person name="Whitehead S."/>
            <person name="Kay M."/>
            <person name="Brown J."/>
            <person name="Murnane C."/>
            <person name="Gray E."/>
            <person name="Humphries M."/>
            <person name="Sycamore N."/>
            <person name="Barker D."/>
            <person name="Saunders D."/>
            <person name="Wallis J."/>
            <person name="Babbage A."/>
            <person name="Hammond S."/>
            <person name="Mashreghi-Mohammadi M."/>
            <person name="Barr L."/>
            <person name="Martin S."/>
            <person name="Wray P."/>
            <person name="Ellington A."/>
            <person name="Matthews N."/>
            <person name="Ellwood M."/>
            <person name="Woodmansey R."/>
            <person name="Clark G."/>
            <person name="Cooper J."/>
            <person name="Cooper J."/>
            <person name="Tromans A."/>
            <person name="Grafham D."/>
            <person name="Skuce C."/>
            <person name="Pandian R."/>
            <person name="Andrews R."/>
            <person name="Harrison E."/>
            <person name="Kimberley A."/>
            <person name="Garnett J."/>
            <person name="Fosker N."/>
            <person name="Hall R."/>
            <person name="Garner P."/>
            <person name="Kelly D."/>
            <person name="Bird C."/>
            <person name="Palmer S."/>
            <person name="Gehring I."/>
            <person name="Berger A."/>
            <person name="Dooley C.M."/>
            <person name="Ersan-Urun Z."/>
            <person name="Eser C."/>
            <person name="Geiger H."/>
            <person name="Geisler M."/>
            <person name="Karotki L."/>
            <person name="Kirn A."/>
            <person name="Konantz J."/>
            <person name="Konantz M."/>
            <person name="Oberlander M."/>
            <person name="Rudolph-Geiger S."/>
            <person name="Teucke M."/>
            <person name="Lanz C."/>
            <person name="Raddatz G."/>
            <person name="Osoegawa K."/>
            <person name="Zhu B."/>
            <person name="Rapp A."/>
            <person name="Widaa S."/>
            <person name="Langford C."/>
            <person name="Yang F."/>
            <person name="Schuster S.C."/>
            <person name="Carter N.P."/>
            <person name="Harrow J."/>
            <person name="Ning Z."/>
            <person name="Herrero J."/>
            <person name="Searle S.M."/>
            <person name="Enright A."/>
            <person name="Geisler R."/>
            <person name="Plasterk R.H."/>
            <person name="Lee C."/>
            <person name="Westerfield M."/>
            <person name="de Jong P.J."/>
            <person name="Zon L.I."/>
            <person name="Postlethwait J.H."/>
            <person name="Nusslein-Volhard C."/>
            <person name="Hubbard T.J."/>
            <person name="Roest Crollius H."/>
            <person name="Rogers J."/>
            <person name="Stemple D.L."/>
        </authorList>
    </citation>
    <scope>NUCLEOTIDE SEQUENCE [LARGE SCALE GENOMIC DNA]</scope>
    <source>
        <strain evidence="4">Tuebingen</strain>
    </source>
</reference>
<keyword evidence="1" id="KW-0863">Zinc-finger</keyword>
<accession>A0A0R4IX84</accession>
<feature type="compositionally biased region" description="Basic and acidic residues" evidence="2">
    <location>
        <begin position="212"/>
        <end position="265"/>
    </location>
</feature>
<keyword evidence="5" id="KW-1185">Reference proteome</keyword>
<evidence type="ECO:0000313" key="6">
    <source>
        <dbReference type="RefSeq" id="XP_003198692.2"/>
    </source>
</evidence>